<gene>
    <name evidence="7" type="primary">RPB10</name>
    <name evidence="7" type="ORF">SLS59_002723</name>
</gene>
<dbReference type="Pfam" id="PF01194">
    <property type="entry name" value="RNA_pol_N"/>
    <property type="match status" value="1"/>
</dbReference>
<organism evidence="7 8">
    <name type="scientific">Nothophoma quercina</name>
    <dbReference type="NCBI Taxonomy" id="749835"/>
    <lineage>
        <taxon>Eukaryota</taxon>
        <taxon>Fungi</taxon>
        <taxon>Dikarya</taxon>
        <taxon>Ascomycota</taxon>
        <taxon>Pezizomycotina</taxon>
        <taxon>Dothideomycetes</taxon>
        <taxon>Pleosporomycetidae</taxon>
        <taxon>Pleosporales</taxon>
        <taxon>Pleosporineae</taxon>
        <taxon>Didymellaceae</taxon>
        <taxon>Nothophoma</taxon>
    </lineage>
</organism>
<dbReference type="Gene3D" id="1.10.10.60">
    <property type="entry name" value="Homeodomain-like"/>
    <property type="match status" value="1"/>
</dbReference>
<evidence type="ECO:0000256" key="3">
    <source>
        <dbReference type="ARBA" id="ARBA00022723"/>
    </source>
</evidence>
<comment type="similarity">
    <text evidence="6">Belongs to the archaeal Rpo10/eukaryotic RPB10 RNA polymerase subunit family.</text>
</comment>
<dbReference type="PANTHER" id="PTHR23431">
    <property type="entry name" value="DNA-DIRECTED RNA POLYMERASES I, II, AND III SUBUNIT RPABC5 FAMILY MEMBER"/>
    <property type="match status" value="1"/>
</dbReference>
<evidence type="ECO:0000313" key="7">
    <source>
        <dbReference type="EMBL" id="KAL1607021.1"/>
    </source>
</evidence>
<dbReference type="InterPro" id="IPR020789">
    <property type="entry name" value="RNA_pol_suN_Zn-BS"/>
</dbReference>
<reference evidence="7 8" key="1">
    <citation type="submission" date="2024-02" db="EMBL/GenBank/DDBJ databases">
        <title>De novo assembly and annotation of 12 fungi associated with fruit tree decline syndrome in Ontario, Canada.</title>
        <authorList>
            <person name="Sulman M."/>
            <person name="Ellouze W."/>
            <person name="Ilyukhin E."/>
        </authorList>
    </citation>
    <scope>NUCLEOTIDE SEQUENCE [LARGE SCALE GENOMIC DNA]</scope>
    <source>
        <strain evidence="7 8">M97-236</strain>
    </source>
</reference>
<protein>
    <recommendedName>
        <fullName evidence="1">DNA-directed RNA polymerases I, II, and III subunit RPABC5</fullName>
    </recommendedName>
</protein>
<dbReference type="Proteomes" id="UP001521222">
    <property type="component" value="Unassembled WGS sequence"/>
</dbReference>
<dbReference type="SUPFAM" id="SSF46924">
    <property type="entry name" value="RNA polymerase subunit RPB10"/>
    <property type="match status" value="2"/>
</dbReference>
<comment type="caution">
    <text evidence="7">The sequence shown here is derived from an EMBL/GenBank/DDBJ whole genome shotgun (WGS) entry which is preliminary data.</text>
</comment>
<evidence type="ECO:0000256" key="4">
    <source>
        <dbReference type="ARBA" id="ARBA00022833"/>
    </source>
</evidence>
<accession>A0ABR3RRI8</accession>
<dbReference type="InterPro" id="IPR023580">
    <property type="entry name" value="RNA_pol_su_RPB10"/>
</dbReference>
<dbReference type="EMBL" id="JAKIXB020000007">
    <property type="protein sequence ID" value="KAL1607021.1"/>
    <property type="molecule type" value="Genomic_DNA"/>
</dbReference>
<dbReference type="InterPro" id="IPR000268">
    <property type="entry name" value="RPABC5/Rpb10"/>
</dbReference>
<evidence type="ECO:0000256" key="1">
    <source>
        <dbReference type="ARBA" id="ARBA00020813"/>
    </source>
</evidence>
<evidence type="ECO:0000256" key="6">
    <source>
        <dbReference type="ARBA" id="ARBA00025720"/>
    </source>
</evidence>
<evidence type="ECO:0000313" key="8">
    <source>
        <dbReference type="Proteomes" id="UP001521222"/>
    </source>
</evidence>
<keyword evidence="2 7" id="KW-0240">DNA-directed RNA polymerase</keyword>
<keyword evidence="3" id="KW-0479">Metal-binding</keyword>
<name>A0ABR3RRI8_9PLEO</name>
<dbReference type="PROSITE" id="PS01112">
    <property type="entry name" value="RNA_POL_N_8KD"/>
    <property type="match status" value="1"/>
</dbReference>
<evidence type="ECO:0000256" key="2">
    <source>
        <dbReference type="ARBA" id="ARBA00022478"/>
    </source>
</evidence>
<dbReference type="PANTHER" id="PTHR23431:SF3">
    <property type="entry name" value="DNA-DIRECTED RNA POLYMERASES I, II, AND III SUBUNIT RPABC5"/>
    <property type="match status" value="1"/>
</dbReference>
<evidence type="ECO:0000256" key="5">
    <source>
        <dbReference type="ARBA" id="ARBA00023163"/>
    </source>
</evidence>
<sequence length="139" mass="16035">MIVPIRCFSCGKVTGDLWERYMVMLTQENKLEVYDRPFYLRSILRTHFRSPYLAILYLCAYAQGLDLSLLTHFSHSDALDELGLTRYCCRRMILTHVDLIEKLLKYVPSADKAATAKQRREAARQQDAIASRSGANGYH</sequence>
<keyword evidence="5" id="KW-0804">Transcription</keyword>
<proteinExistence type="inferred from homology"/>
<keyword evidence="4" id="KW-0862">Zinc</keyword>
<keyword evidence="8" id="KW-1185">Reference proteome</keyword>
<dbReference type="GO" id="GO:0000428">
    <property type="term" value="C:DNA-directed RNA polymerase complex"/>
    <property type="evidence" value="ECO:0007669"/>
    <property type="project" value="UniProtKB-KW"/>
</dbReference>